<keyword evidence="3" id="KW-1185">Reference proteome</keyword>
<dbReference type="InterPro" id="IPR011051">
    <property type="entry name" value="RmlC_Cupin_sf"/>
</dbReference>
<evidence type="ECO:0000256" key="1">
    <source>
        <dbReference type="SAM" id="MobiDB-lite"/>
    </source>
</evidence>
<evidence type="ECO:0000313" key="3">
    <source>
        <dbReference type="Proteomes" id="UP001327093"/>
    </source>
</evidence>
<comment type="caution">
    <text evidence="2">The sequence shown here is derived from an EMBL/GenBank/DDBJ whole genome shotgun (WGS) entry which is preliminary data.</text>
</comment>
<reference evidence="2 3" key="1">
    <citation type="submission" date="2023-10" db="EMBL/GenBank/DDBJ databases">
        <title>Saccharopolyspora sp. nov., isolated from mangrove soil.</title>
        <authorList>
            <person name="Lu Y."/>
            <person name="Liu W."/>
        </authorList>
    </citation>
    <scope>NUCLEOTIDE SEQUENCE [LARGE SCALE GENOMIC DNA]</scope>
    <source>
        <strain evidence="2 3">S2-29</strain>
    </source>
</reference>
<dbReference type="SUPFAM" id="SSF51182">
    <property type="entry name" value="RmlC-like cupins"/>
    <property type="match status" value="1"/>
</dbReference>
<dbReference type="RefSeq" id="WP_324269760.1">
    <property type="nucleotide sequence ID" value="NZ_JAWLNX010000043.1"/>
</dbReference>
<evidence type="ECO:0000313" key="2">
    <source>
        <dbReference type="EMBL" id="MEB3372340.1"/>
    </source>
</evidence>
<gene>
    <name evidence="2" type="ORF">R4I43_33560</name>
</gene>
<dbReference type="InterPro" id="IPR014710">
    <property type="entry name" value="RmlC-like_jellyroll"/>
</dbReference>
<organism evidence="2 3">
    <name type="scientific">Saccharopolyspora mangrovi</name>
    <dbReference type="NCBI Taxonomy" id="3082379"/>
    <lineage>
        <taxon>Bacteria</taxon>
        <taxon>Bacillati</taxon>
        <taxon>Actinomycetota</taxon>
        <taxon>Actinomycetes</taxon>
        <taxon>Pseudonocardiales</taxon>
        <taxon>Pseudonocardiaceae</taxon>
        <taxon>Saccharopolyspora</taxon>
    </lineage>
</organism>
<dbReference type="Proteomes" id="UP001327093">
    <property type="component" value="Unassembled WGS sequence"/>
</dbReference>
<dbReference type="EMBL" id="JAWLNX010000043">
    <property type="protein sequence ID" value="MEB3372340.1"/>
    <property type="molecule type" value="Genomic_DNA"/>
</dbReference>
<protein>
    <recommendedName>
        <fullName evidence="4">Cupin domain-containing protein</fullName>
    </recommendedName>
</protein>
<feature type="region of interest" description="Disordered" evidence="1">
    <location>
        <begin position="43"/>
        <end position="68"/>
    </location>
</feature>
<accession>A0ABU6ALG8</accession>
<feature type="compositionally biased region" description="Basic and acidic residues" evidence="1">
    <location>
        <begin position="51"/>
        <end position="60"/>
    </location>
</feature>
<proteinExistence type="predicted"/>
<evidence type="ECO:0008006" key="4">
    <source>
        <dbReference type="Google" id="ProtNLM"/>
    </source>
</evidence>
<dbReference type="Gene3D" id="2.60.120.10">
    <property type="entry name" value="Jelly Rolls"/>
    <property type="match status" value="1"/>
</dbReference>
<sequence length="150" mass="16374">MIRQDRRVVVGLDSSGRSTVREDGRSLPTIELPNGIVRQEIWAQSQVPARSGDDGTRGDPLDPAPPDRGVVVRMLTVPPMMGVGSGPDLHFDDAVHVITQVEGALDIVLETETVRLQQADTIVLPASVHDLRNESSTPATFVYTSVRRER</sequence>
<name>A0ABU6ALG8_9PSEU</name>